<dbReference type="OrthoDB" id="1046747at2"/>
<gene>
    <name evidence="1" type="ORF">DZ858_13340</name>
</gene>
<reference evidence="1 2" key="1">
    <citation type="journal article" date="2007" name="Int. J. Syst. Evol. Microbiol.">
        <title>Marixanthomonas ophiurae gen. nov., sp. nov., a marine bacterium of the family Flavobacteriaceae isolated from a deep-sea brittle star.</title>
        <authorList>
            <person name="Romanenko L.A."/>
            <person name="Uchino M."/>
            <person name="Frolova G.M."/>
            <person name="Mikhailov V.V."/>
        </authorList>
    </citation>
    <scope>NUCLEOTIDE SEQUENCE [LARGE SCALE GENOMIC DNA]</scope>
    <source>
        <strain evidence="1 2">KMM 3046</strain>
    </source>
</reference>
<evidence type="ECO:0000313" key="2">
    <source>
        <dbReference type="Proteomes" id="UP000261082"/>
    </source>
</evidence>
<proteinExistence type="predicted"/>
<comment type="caution">
    <text evidence="1">The sequence shown here is derived from an EMBL/GenBank/DDBJ whole genome shotgun (WGS) entry which is preliminary data.</text>
</comment>
<protein>
    <recommendedName>
        <fullName evidence="3">RHS repeat protein</fullName>
    </recommendedName>
</protein>
<sequence>MNFYNYIKDLDISGTVKSIKKISYEGILEDNALIKAKRKIDTLDFSESSRIISPHFNIVENRDYFFIFDKNNNIIETHLFNEKSELEEIRKRKYNHDLMVEEQFYKNKTLLKTINYDYDTNKHITSKSYFDSENVLVKKEEFSYYNGQYLKQHVSKVSKKEVEIIERCRYDIEGNIMQKVSQHHKINFEYDLSGNLIEMLKENIKDNGSYRSNFKFDSKNRIIEEVSYSVHSSGEPFQKSIKKHIYNNDDLIILTEFRLINYGKNTVGALQRGDGISSDTTSYMHFIYNTNKEVISYERLNENGSILSLKSKTYNHSGILIEEREYSPDAKIFNSYNENGDKIICRKLDRGNREVQYNQYSYLYDKKNNWIKRVFTKKNNPNYIYIIEREIEYYD</sequence>
<keyword evidence="2" id="KW-1185">Reference proteome</keyword>
<organism evidence="1 2">
    <name type="scientific">Marixanthomonas ophiurae</name>
    <dbReference type="NCBI Taxonomy" id="387659"/>
    <lineage>
        <taxon>Bacteria</taxon>
        <taxon>Pseudomonadati</taxon>
        <taxon>Bacteroidota</taxon>
        <taxon>Flavobacteriia</taxon>
        <taxon>Flavobacteriales</taxon>
        <taxon>Flavobacteriaceae</taxon>
        <taxon>Marixanthomonas</taxon>
    </lineage>
</organism>
<dbReference type="EMBL" id="QVID01000002">
    <property type="protein sequence ID" value="RFN58210.1"/>
    <property type="molecule type" value="Genomic_DNA"/>
</dbReference>
<dbReference type="AlphaFoldDB" id="A0A3E1Q7X0"/>
<name>A0A3E1Q7X0_9FLAO</name>
<evidence type="ECO:0000313" key="1">
    <source>
        <dbReference type="EMBL" id="RFN58210.1"/>
    </source>
</evidence>
<dbReference type="RefSeq" id="WP_117160158.1">
    <property type="nucleotide sequence ID" value="NZ_QVID01000002.1"/>
</dbReference>
<dbReference type="Gene3D" id="2.180.10.10">
    <property type="entry name" value="RHS repeat-associated core"/>
    <property type="match status" value="1"/>
</dbReference>
<dbReference type="Proteomes" id="UP000261082">
    <property type="component" value="Unassembled WGS sequence"/>
</dbReference>
<accession>A0A3E1Q7X0</accession>
<evidence type="ECO:0008006" key="3">
    <source>
        <dbReference type="Google" id="ProtNLM"/>
    </source>
</evidence>